<comment type="caution">
    <text evidence="13">The sequence shown here is derived from an EMBL/GenBank/DDBJ whole genome shotgun (WGS) entry which is preliminary data.</text>
</comment>
<evidence type="ECO:0000256" key="12">
    <source>
        <dbReference type="PIRNR" id="PIRNR000368"/>
    </source>
</evidence>
<dbReference type="SFLD" id="SFLDS00029">
    <property type="entry name" value="Radical_SAM"/>
    <property type="match status" value="1"/>
</dbReference>
<evidence type="ECO:0000313" key="14">
    <source>
        <dbReference type="Proteomes" id="UP000261080"/>
    </source>
</evidence>
<dbReference type="GO" id="GO:0046872">
    <property type="term" value="F:metal ion binding"/>
    <property type="evidence" value="ECO:0007669"/>
    <property type="project" value="UniProtKB-KW"/>
</dbReference>
<keyword evidence="9" id="KW-0408">Iron</keyword>
<keyword evidence="5" id="KW-0004">4Fe-4S</keyword>
<dbReference type="InterPro" id="IPR034457">
    <property type="entry name" value="Organic_radical-activating"/>
</dbReference>
<dbReference type="InterPro" id="IPR058240">
    <property type="entry name" value="rSAM_sf"/>
</dbReference>
<dbReference type="InterPro" id="IPR001989">
    <property type="entry name" value="Radical_activat_CS"/>
</dbReference>
<dbReference type="GO" id="GO:0004748">
    <property type="term" value="F:ribonucleoside-diphosphate reductase activity, thioredoxin disulfide as acceptor"/>
    <property type="evidence" value="ECO:0007669"/>
    <property type="project" value="TreeGrafter"/>
</dbReference>
<evidence type="ECO:0000256" key="5">
    <source>
        <dbReference type="ARBA" id="ARBA00022485"/>
    </source>
</evidence>
<gene>
    <name evidence="13" type="primary">nrdG</name>
    <name evidence="13" type="ORF">DW016_14205</name>
</gene>
<dbReference type="Gene3D" id="3.20.20.70">
    <property type="entry name" value="Aldolase class I"/>
    <property type="match status" value="1"/>
</dbReference>
<comment type="similarity">
    <text evidence="3 12">Belongs to the organic radical-activating enzymes family.</text>
</comment>
<keyword evidence="6" id="KW-0949">S-adenosyl-L-methionine</keyword>
<dbReference type="PANTHER" id="PTHR30352:SF2">
    <property type="entry name" value="ANAEROBIC RIBONUCLEOSIDE-TRIPHOSPHATE REDUCTASE-ACTIVATING PROTEIN"/>
    <property type="match status" value="1"/>
</dbReference>
<keyword evidence="10" id="KW-0411">Iron-sulfur</keyword>
<dbReference type="SUPFAM" id="SSF102114">
    <property type="entry name" value="Radical SAM enzymes"/>
    <property type="match status" value="1"/>
</dbReference>
<dbReference type="GeneID" id="97192012"/>
<dbReference type="CDD" id="cd01335">
    <property type="entry name" value="Radical_SAM"/>
    <property type="match status" value="1"/>
</dbReference>
<comment type="catalytic activity">
    <reaction evidence="11">
        <text>glycyl-[protein] + reduced [flavodoxin] + S-adenosyl-L-methionine = glycin-2-yl radical-[protein] + semiquinone [flavodoxin] + 5'-deoxyadenosine + L-methionine + H(+)</text>
        <dbReference type="Rhea" id="RHEA:61976"/>
        <dbReference type="Rhea" id="RHEA-COMP:10622"/>
        <dbReference type="Rhea" id="RHEA-COMP:14480"/>
        <dbReference type="Rhea" id="RHEA-COMP:15993"/>
        <dbReference type="Rhea" id="RHEA-COMP:15994"/>
        <dbReference type="ChEBI" id="CHEBI:15378"/>
        <dbReference type="ChEBI" id="CHEBI:17319"/>
        <dbReference type="ChEBI" id="CHEBI:29947"/>
        <dbReference type="ChEBI" id="CHEBI:32722"/>
        <dbReference type="ChEBI" id="CHEBI:57618"/>
        <dbReference type="ChEBI" id="CHEBI:57844"/>
        <dbReference type="ChEBI" id="CHEBI:59789"/>
        <dbReference type="ChEBI" id="CHEBI:140311"/>
    </reaction>
</comment>
<dbReference type="InterPro" id="IPR012837">
    <property type="entry name" value="NrdG"/>
</dbReference>
<comment type="function">
    <text evidence="2 12">Activation of anaerobic ribonucleoside-triphosphate reductase under anaerobic conditions by generation of an organic free radical, using S-adenosylmethionine and reduced flavodoxin as cosubstrates to produce 5'-deoxy-adenosine.</text>
</comment>
<organism evidence="13 14">
    <name type="scientific">Sellimonas intestinalis</name>
    <dbReference type="NCBI Taxonomy" id="1653434"/>
    <lineage>
        <taxon>Bacteria</taxon>
        <taxon>Bacillati</taxon>
        <taxon>Bacillota</taxon>
        <taxon>Clostridia</taxon>
        <taxon>Lachnospirales</taxon>
        <taxon>Lachnospiraceae</taxon>
        <taxon>Sellimonas</taxon>
    </lineage>
</organism>
<evidence type="ECO:0000256" key="1">
    <source>
        <dbReference type="ARBA" id="ARBA00001966"/>
    </source>
</evidence>
<dbReference type="Proteomes" id="UP000261080">
    <property type="component" value="Unassembled WGS sequence"/>
</dbReference>
<dbReference type="PROSITE" id="PS01087">
    <property type="entry name" value="RADICAL_ACTIVATING"/>
    <property type="match status" value="1"/>
</dbReference>
<evidence type="ECO:0000256" key="9">
    <source>
        <dbReference type="ARBA" id="ARBA00023004"/>
    </source>
</evidence>
<reference evidence="13 14" key="1">
    <citation type="submission" date="2018-08" db="EMBL/GenBank/DDBJ databases">
        <title>A genome reference for cultivated species of the human gut microbiota.</title>
        <authorList>
            <person name="Zou Y."/>
            <person name="Xue W."/>
            <person name="Luo G."/>
        </authorList>
    </citation>
    <scope>NUCLEOTIDE SEQUENCE [LARGE SCALE GENOMIC DNA]</scope>
    <source>
        <strain evidence="13 14">AF37-2AT</strain>
    </source>
</reference>
<dbReference type="EC" id="1.97.1.-" evidence="12"/>
<sequence>MYYADMKRWDVANGPGVRVSLFVSGCTHHCKGCFNKEAWDFCYGKPFTEQTEDEILRELEKSYYHGFTLLGGEPFEYENQKALAPFLKRVREKFPDLSIWCYSGYVFDKEILAQMFPKWNETREMLDCIDVLVDGRFVEEQKQVDLLFRGSANQRLIDVKKSMETGDVVLWEQPEYVHVEVKENPNEVGIPPETSGK</sequence>
<dbReference type="InterPro" id="IPR007197">
    <property type="entry name" value="rSAM"/>
</dbReference>
<evidence type="ECO:0000256" key="10">
    <source>
        <dbReference type="ARBA" id="ARBA00023014"/>
    </source>
</evidence>
<dbReference type="AlphaFoldDB" id="A0A3E3JZE7"/>
<evidence type="ECO:0000256" key="3">
    <source>
        <dbReference type="ARBA" id="ARBA00009777"/>
    </source>
</evidence>
<evidence type="ECO:0000256" key="2">
    <source>
        <dbReference type="ARBA" id="ARBA00003852"/>
    </source>
</evidence>
<dbReference type="PIRSF" id="PIRSF000368">
    <property type="entry name" value="NrdG"/>
    <property type="match status" value="1"/>
</dbReference>
<dbReference type="SFLD" id="SFLDF00299">
    <property type="entry name" value="anaerobic_ribonucleoside-triph"/>
    <property type="match status" value="1"/>
</dbReference>
<evidence type="ECO:0000256" key="11">
    <source>
        <dbReference type="ARBA" id="ARBA00047365"/>
    </source>
</evidence>
<name>A0A3E3JZE7_9FIRM</name>
<dbReference type="GO" id="GO:0051539">
    <property type="term" value="F:4 iron, 4 sulfur cluster binding"/>
    <property type="evidence" value="ECO:0007669"/>
    <property type="project" value="UniProtKB-KW"/>
</dbReference>
<dbReference type="Pfam" id="PF13353">
    <property type="entry name" value="Fer4_12"/>
    <property type="match status" value="1"/>
</dbReference>
<dbReference type="InterPro" id="IPR013785">
    <property type="entry name" value="Aldolase_TIM"/>
</dbReference>
<dbReference type="SFLD" id="SFLDG01063">
    <property type="entry name" value="activating_enzymes__group_1"/>
    <property type="match status" value="1"/>
</dbReference>
<dbReference type="OrthoDB" id="9782387at2"/>
<evidence type="ECO:0000256" key="6">
    <source>
        <dbReference type="ARBA" id="ARBA00022691"/>
    </source>
</evidence>
<dbReference type="RefSeq" id="WP_053769926.1">
    <property type="nucleotide sequence ID" value="NZ_BAABYU010000001.1"/>
</dbReference>
<dbReference type="PANTHER" id="PTHR30352">
    <property type="entry name" value="PYRUVATE FORMATE-LYASE-ACTIVATING ENZYME"/>
    <property type="match status" value="1"/>
</dbReference>
<dbReference type="GO" id="GO:0043365">
    <property type="term" value="F:[formate-C-acetyltransferase]-activating enzyme activity"/>
    <property type="evidence" value="ECO:0007669"/>
    <property type="project" value="InterPro"/>
</dbReference>
<keyword evidence="8 12" id="KW-0560">Oxidoreductase</keyword>
<evidence type="ECO:0000256" key="8">
    <source>
        <dbReference type="ARBA" id="ARBA00023002"/>
    </source>
</evidence>
<comment type="cofactor">
    <cofactor evidence="1">
        <name>[4Fe-4S] cluster</name>
        <dbReference type="ChEBI" id="CHEBI:49883"/>
    </cofactor>
</comment>
<protein>
    <recommendedName>
        <fullName evidence="4 12">Anaerobic ribonucleoside-triphosphate reductase-activating protein</fullName>
        <ecNumber evidence="12">1.97.1.-</ecNumber>
    </recommendedName>
</protein>
<evidence type="ECO:0000313" key="13">
    <source>
        <dbReference type="EMBL" id="RGE85039.1"/>
    </source>
</evidence>
<dbReference type="NCBIfam" id="TIGR02491">
    <property type="entry name" value="NrdG"/>
    <property type="match status" value="1"/>
</dbReference>
<evidence type="ECO:0000256" key="4">
    <source>
        <dbReference type="ARBA" id="ARBA00014281"/>
    </source>
</evidence>
<proteinExistence type="inferred from homology"/>
<evidence type="ECO:0000256" key="7">
    <source>
        <dbReference type="ARBA" id="ARBA00022723"/>
    </source>
</evidence>
<dbReference type="SFLD" id="SFLDG01066">
    <property type="entry name" value="organic_radical-activating_enz"/>
    <property type="match status" value="1"/>
</dbReference>
<dbReference type="EMBL" id="QVLX01000010">
    <property type="protein sequence ID" value="RGE85039.1"/>
    <property type="molecule type" value="Genomic_DNA"/>
</dbReference>
<keyword evidence="14" id="KW-1185">Reference proteome</keyword>
<accession>A0A3E3JZE7</accession>
<keyword evidence="7" id="KW-0479">Metal-binding</keyword>